<dbReference type="EMBL" id="FNLF01000002">
    <property type="protein sequence ID" value="SDR03670.1"/>
    <property type="molecule type" value="Genomic_DNA"/>
</dbReference>
<accession>A0A1H1FS12</accession>
<dbReference type="Pfam" id="PF21997">
    <property type="entry name" value="DUF6928"/>
    <property type="match status" value="1"/>
</dbReference>
<organism evidence="1 2">
    <name type="scientific">Tsukamurella pulmonis</name>
    <dbReference type="NCBI Taxonomy" id="47312"/>
    <lineage>
        <taxon>Bacteria</taxon>
        <taxon>Bacillati</taxon>
        <taxon>Actinomycetota</taxon>
        <taxon>Actinomycetes</taxon>
        <taxon>Mycobacteriales</taxon>
        <taxon>Tsukamurellaceae</taxon>
        <taxon>Tsukamurella</taxon>
    </lineage>
</organism>
<sequence length="194" mass="21677">MGIKCNFIVASRGDAAERLRDLPPLDVAASDALATEILGKRSWGRRRRSHRTGDLVRDVYPRDGEIAVAVYGDLIIAAYEDVSVEWTMEAVPDWGYPILKDHDVDAFVLHSVVSMGVFAFWRNDETVRVFGGADRELFVDEGTPLPFEHGFDAEEDTYGSLTERAIFDRLGYSYEGPRSADGFDPASVPLLVYR</sequence>
<proteinExistence type="predicted"/>
<evidence type="ECO:0000313" key="2">
    <source>
        <dbReference type="Proteomes" id="UP000183053"/>
    </source>
</evidence>
<reference evidence="2" key="1">
    <citation type="submission" date="2016-10" db="EMBL/GenBank/DDBJ databases">
        <authorList>
            <person name="Varghese N."/>
            <person name="Submissions S."/>
        </authorList>
    </citation>
    <scope>NUCLEOTIDE SEQUENCE [LARGE SCALE GENOMIC DNA]</scope>
    <source>
        <strain evidence="2">DSM 44142</strain>
    </source>
</reference>
<gene>
    <name evidence="1" type="ORF">SAMN04489765_2881</name>
</gene>
<dbReference type="OrthoDB" id="4772769at2"/>
<keyword evidence="2" id="KW-1185">Reference proteome</keyword>
<dbReference type="Proteomes" id="UP000183053">
    <property type="component" value="Unassembled WGS sequence"/>
</dbReference>
<name>A0A1H1FS12_9ACTN</name>
<dbReference type="InterPro" id="IPR053847">
    <property type="entry name" value="DUF6928"/>
</dbReference>
<protein>
    <submittedName>
        <fullName evidence="1">Uncharacterized protein</fullName>
    </submittedName>
</protein>
<evidence type="ECO:0000313" key="1">
    <source>
        <dbReference type="EMBL" id="SDR03670.1"/>
    </source>
</evidence>
<dbReference type="AlphaFoldDB" id="A0A1H1FS12"/>
<dbReference type="STRING" id="47312.SAMN04489765_2881"/>